<feature type="compositionally biased region" description="Low complexity" evidence="1">
    <location>
        <begin position="14"/>
        <end position="25"/>
    </location>
</feature>
<evidence type="ECO:0000256" key="1">
    <source>
        <dbReference type="SAM" id="MobiDB-lite"/>
    </source>
</evidence>
<accession>S7PC32</accession>
<evidence type="ECO:0000313" key="2">
    <source>
        <dbReference type="EMBL" id="EPQ07803.1"/>
    </source>
</evidence>
<sequence length="117" mass="12826">MTITQKEKAKSRQTPTLSDSTPDSSGIRPAGFQADLDGQHGLWSNRKTKHTLPSGVRKVPEPEVLLTCRGCPQCLPEPHTAERAAQLPRVTSPNARLCGKENEETAYVHIAFVLIKP</sequence>
<gene>
    <name evidence="2" type="ORF">D623_10005908</name>
</gene>
<keyword evidence="3" id="KW-1185">Reference proteome</keyword>
<organism evidence="2 3">
    <name type="scientific">Myotis brandtii</name>
    <name type="common">Brandt's bat</name>
    <dbReference type="NCBI Taxonomy" id="109478"/>
    <lineage>
        <taxon>Eukaryota</taxon>
        <taxon>Metazoa</taxon>
        <taxon>Chordata</taxon>
        <taxon>Craniata</taxon>
        <taxon>Vertebrata</taxon>
        <taxon>Euteleostomi</taxon>
        <taxon>Mammalia</taxon>
        <taxon>Eutheria</taxon>
        <taxon>Laurasiatheria</taxon>
        <taxon>Chiroptera</taxon>
        <taxon>Yangochiroptera</taxon>
        <taxon>Vespertilionidae</taxon>
        <taxon>Myotis</taxon>
    </lineage>
</organism>
<feature type="compositionally biased region" description="Basic and acidic residues" evidence="1">
    <location>
        <begin position="1"/>
        <end position="10"/>
    </location>
</feature>
<keyword evidence="2" id="KW-0687">Ribonucleoprotein</keyword>
<evidence type="ECO:0000313" key="3">
    <source>
        <dbReference type="Proteomes" id="UP000052978"/>
    </source>
</evidence>
<feature type="region of interest" description="Disordered" evidence="1">
    <location>
        <begin position="1"/>
        <end position="56"/>
    </location>
</feature>
<proteinExistence type="predicted"/>
<name>S7PC32_MYOBR</name>
<protein>
    <submittedName>
        <fullName evidence="2">60S ribosomal protein L32</fullName>
    </submittedName>
</protein>
<dbReference type="AlphaFoldDB" id="S7PC32"/>
<dbReference type="EMBL" id="KE162325">
    <property type="protein sequence ID" value="EPQ07803.1"/>
    <property type="molecule type" value="Genomic_DNA"/>
</dbReference>
<keyword evidence="2" id="KW-0689">Ribosomal protein</keyword>
<dbReference type="InterPro" id="IPR036351">
    <property type="entry name" value="Ribosomal_eL32_sf"/>
</dbReference>
<dbReference type="SUPFAM" id="SSF52042">
    <property type="entry name" value="Ribosomal protein L32e"/>
    <property type="match status" value="1"/>
</dbReference>
<dbReference type="GO" id="GO:0005840">
    <property type="term" value="C:ribosome"/>
    <property type="evidence" value="ECO:0007669"/>
    <property type="project" value="UniProtKB-KW"/>
</dbReference>
<reference evidence="2 3" key="1">
    <citation type="journal article" date="2013" name="Nat. Commun.">
        <title>Genome analysis reveals insights into physiology and longevity of the Brandt's bat Myotis brandtii.</title>
        <authorList>
            <person name="Seim I."/>
            <person name="Fang X."/>
            <person name="Xiong Z."/>
            <person name="Lobanov A.V."/>
            <person name="Huang Z."/>
            <person name="Ma S."/>
            <person name="Feng Y."/>
            <person name="Turanov A.A."/>
            <person name="Zhu Y."/>
            <person name="Lenz T.L."/>
            <person name="Gerashchenko M.V."/>
            <person name="Fan D."/>
            <person name="Hee Yim S."/>
            <person name="Yao X."/>
            <person name="Jordan D."/>
            <person name="Xiong Y."/>
            <person name="Ma Y."/>
            <person name="Lyapunov A.N."/>
            <person name="Chen G."/>
            <person name="Kulakova O.I."/>
            <person name="Sun Y."/>
            <person name="Lee S.G."/>
            <person name="Bronson R.T."/>
            <person name="Moskalev A.A."/>
            <person name="Sunyaev S.R."/>
            <person name="Zhang G."/>
            <person name="Krogh A."/>
            <person name="Wang J."/>
            <person name="Gladyshev V.N."/>
        </authorList>
    </citation>
    <scope>NUCLEOTIDE SEQUENCE [LARGE SCALE GENOMIC DNA]</scope>
</reference>
<dbReference type="Proteomes" id="UP000052978">
    <property type="component" value="Unassembled WGS sequence"/>
</dbReference>